<dbReference type="EMBL" id="JAFBDR010000015">
    <property type="protein sequence ID" value="MBM7572243.1"/>
    <property type="molecule type" value="Genomic_DNA"/>
</dbReference>
<keyword evidence="5" id="KW-0328">Glycosyltransferase</keyword>
<keyword evidence="13" id="KW-0961">Cell wall biogenesis/degradation</keyword>
<feature type="transmembrane region" description="Helical" evidence="22">
    <location>
        <begin position="12"/>
        <end position="39"/>
    </location>
</feature>
<evidence type="ECO:0000256" key="12">
    <source>
        <dbReference type="ARBA" id="ARBA00023306"/>
    </source>
</evidence>
<keyword evidence="11 22" id="KW-0472">Membrane</keyword>
<protein>
    <recommendedName>
        <fullName evidence="17">Probable peptidoglycan glycosyltransferase FtsW</fullName>
        <ecNumber evidence="19">2.4.99.28</ecNumber>
    </recommendedName>
    <alternativeName>
        <fullName evidence="18">Cell division protein FtsW</fullName>
    </alternativeName>
    <alternativeName>
        <fullName evidence="15">Cell wall polymerase</fullName>
    </alternativeName>
    <alternativeName>
        <fullName evidence="14">Peptidoglycan polymerase</fullName>
    </alternativeName>
</protein>
<dbReference type="Proteomes" id="UP001296943">
    <property type="component" value="Unassembled WGS sequence"/>
</dbReference>
<keyword evidence="9" id="KW-0573">Peptidoglycan synthesis</keyword>
<feature type="transmembrane region" description="Helical" evidence="22">
    <location>
        <begin position="165"/>
        <end position="182"/>
    </location>
</feature>
<evidence type="ECO:0000256" key="22">
    <source>
        <dbReference type="SAM" id="Phobius"/>
    </source>
</evidence>
<evidence type="ECO:0000256" key="15">
    <source>
        <dbReference type="ARBA" id="ARBA00033270"/>
    </source>
</evidence>
<evidence type="ECO:0000256" key="8">
    <source>
        <dbReference type="ARBA" id="ARBA00022960"/>
    </source>
</evidence>
<dbReference type="Pfam" id="PF01098">
    <property type="entry name" value="FTSW_RODA_SPOVE"/>
    <property type="match status" value="1"/>
</dbReference>
<evidence type="ECO:0000256" key="9">
    <source>
        <dbReference type="ARBA" id="ARBA00022984"/>
    </source>
</evidence>
<keyword evidence="4 23" id="KW-0132">Cell division</keyword>
<evidence type="ECO:0000256" key="1">
    <source>
        <dbReference type="ARBA" id="ARBA00004651"/>
    </source>
</evidence>
<evidence type="ECO:0000256" key="19">
    <source>
        <dbReference type="ARBA" id="ARBA00044770"/>
    </source>
</evidence>
<comment type="catalytic activity">
    <reaction evidence="20">
        <text>[GlcNAc-(1-&gt;4)-Mur2Ac(oyl-L-Ala-gamma-D-Glu-L-Lys-D-Ala-D-Ala)](n)-di-trans,octa-cis-undecaprenyl diphosphate + beta-D-GlcNAc-(1-&gt;4)-Mur2Ac(oyl-L-Ala-gamma-D-Glu-L-Lys-D-Ala-D-Ala)-di-trans,octa-cis-undecaprenyl diphosphate = [GlcNAc-(1-&gt;4)-Mur2Ac(oyl-L-Ala-gamma-D-Glu-L-Lys-D-Ala-D-Ala)](n+1)-di-trans,octa-cis-undecaprenyl diphosphate + di-trans,octa-cis-undecaprenyl diphosphate + H(+)</text>
        <dbReference type="Rhea" id="RHEA:23708"/>
        <dbReference type="Rhea" id="RHEA-COMP:9602"/>
        <dbReference type="Rhea" id="RHEA-COMP:9603"/>
        <dbReference type="ChEBI" id="CHEBI:15378"/>
        <dbReference type="ChEBI" id="CHEBI:58405"/>
        <dbReference type="ChEBI" id="CHEBI:60033"/>
        <dbReference type="ChEBI" id="CHEBI:78435"/>
        <dbReference type="EC" id="2.4.99.28"/>
    </reaction>
</comment>
<dbReference type="PROSITE" id="PS00428">
    <property type="entry name" value="FTSW_RODA_SPOVE"/>
    <property type="match status" value="1"/>
</dbReference>
<evidence type="ECO:0000256" key="3">
    <source>
        <dbReference type="ARBA" id="ARBA00022475"/>
    </source>
</evidence>
<evidence type="ECO:0000313" key="23">
    <source>
        <dbReference type="EMBL" id="MBM7572243.1"/>
    </source>
</evidence>
<keyword evidence="6" id="KW-0808">Transferase</keyword>
<evidence type="ECO:0000256" key="16">
    <source>
        <dbReference type="ARBA" id="ARBA00038053"/>
    </source>
</evidence>
<evidence type="ECO:0000256" key="10">
    <source>
        <dbReference type="ARBA" id="ARBA00022989"/>
    </source>
</evidence>
<sequence length="397" mass="44370">MKQKWKSFDFTLAIIPLLLPAFGIVMIYSASMVVAVVTYDVPSNYFMMKQLQWYILGLLGFFFCSFFSYHRYQDIMKFIIFSMIILLLLVLLVGEEVNNAQSWIKVGPFRFQPAEFVKLGLILYLASIYSKKQSYIFDFTKAVLPPLILTGLLLALIVLQPDLGTAAIIFLIACSVIFSSGIKFRHLSFLVMTGMLLIILVATQMITDERLERFTGAYQPFEDPEDSGYHLIQSYLAIGTGGWTGQGLGQGVQKLGYLTEPHTDFIMAVIAEELGFIGVFIVIGFLAIIVLRGLYISNRCKDSFGSLLAIGISSMVGIQVFINLGAISGILPITGVPLPFISYGGSSLFILMLSMGILNNIARKVKVNELRRFEKERPDDEIVDDIAGMRNRKSWSN</sequence>
<feature type="transmembrane region" description="Helical" evidence="22">
    <location>
        <begin position="307"/>
        <end position="334"/>
    </location>
</feature>
<feature type="transmembrane region" description="Helical" evidence="22">
    <location>
        <begin position="142"/>
        <end position="159"/>
    </location>
</feature>
<evidence type="ECO:0000256" key="5">
    <source>
        <dbReference type="ARBA" id="ARBA00022676"/>
    </source>
</evidence>
<comment type="subcellular location">
    <subcellularLocation>
        <location evidence="1">Cell membrane</location>
        <topology evidence="1">Multi-pass membrane protein</topology>
    </subcellularLocation>
</comment>
<dbReference type="EC" id="2.4.99.28" evidence="19"/>
<feature type="transmembrane region" description="Helical" evidence="22">
    <location>
        <begin position="274"/>
        <end position="295"/>
    </location>
</feature>
<evidence type="ECO:0000256" key="11">
    <source>
        <dbReference type="ARBA" id="ARBA00023136"/>
    </source>
</evidence>
<comment type="caution">
    <text evidence="23">The sequence shown here is derived from an EMBL/GenBank/DDBJ whole genome shotgun (WGS) entry which is preliminary data.</text>
</comment>
<evidence type="ECO:0000256" key="13">
    <source>
        <dbReference type="ARBA" id="ARBA00023316"/>
    </source>
</evidence>
<evidence type="ECO:0000256" key="7">
    <source>
        <dbReference type="ARBA" id="ARBA00022692"/>
    </source>
</evidence>
<gene>
    <name evidence="23" type="ORF">JOC48_002746</name>
</gene>
<keyword evidence="24" id="KW-1185">Reference proteome</keyword>
<reference evidence="23 24" key="1">
    <citation type="submission" date="2021-01" db="EMBL/GenBank/DDBJ databases">
        <title>Genomic Encyclopedia of Type Strains, Phase IV (KMG-IV): sequencing the most valuable type-strain genomes for metagenomic binning, comparative biology and taxonomic classification.</title>
        <authorList>
            <person name="Goeker M."/>
        </authorList>
    </citation>
    <scope>NUCLEOTIDE SEQUENCE [LARGE SCALE GENOMIC DNA]</scope>
    <source>
        <strain evidence="23 24">DSM 23711</strain>
    </source>
</reference>
<feature type="transmembrane region" description="Helical" evidence="22">
    <location>
        <begin position="51"/>
        <end position="69"/>
    </location>
</feature>
<evidence type="ECO:0000256" key="2">
    <source>
        <dbReference type="ARBA" id="ARBA00004752"/>
    </source>
</evidence>
<evidence type="ECO:0000256" key="17">
    <source>
        <dbReference type="ARBA" id="ARBA00041185"/>
    </source>
</evidence>
<evidence type="ECO:0000256" key="21">
    <source>
        <dbReference type="ARBA" id="ARBA00049966"/>
    </source>
</evidence>
<accession>A0ABS2N2G3</accession>
<dbReference type="GO" id="GO:0051301">
    <property type="term" value="P:cell division"/>
    <property type="evidence" value="ECO:0007669"/>
    <property type="project" value="UniProtKB-KW"/>
</dbReference>
<comment type="function">
    <text evidence="21">Peptidoglycan polymerase that is essential for cell division.</text>
</comment>
<evidence type="ECO:0000256" key="20">
    <source>
        <dbReference type="ARBA" id="ARBA00049902"/>
    </source>
</evidence>
<keyword evidence="8" id="KW-0133">Cell shape</keyword>
<keyword evidence="10 22" id="KW-1133">Transmembrane helix</keyword>
<name>A0ABS2N2G3_9BACI</name>
<evidence type="ECO:0000256" key="4">
    <source>
        <dbReference type="ARBA" id="ARBA00022618"/>
    </source>
</evidence>
<feature type="transmembrane region" description="Helical" evidence="22">
    <location>
        <begin position="76"/>
        <end position="94"/>
    </location>
</feature>
<dbReference type="InterPro" id="IPR013437">
    <property type="entry name" value="FtsW"/>
</dbReference>
<dbReference type="PANTHER" id="PTHR30474:SF2">
    <property type="entry name" value="PEPTIDOGLYCAN GLYCOSYLTRANSFERASE FTSW-RELATED"/>
    <property type="match status" value="1"/>
</dbReference>
<proteinExistence type="inferred from homology"/>
<dbReference type="NCBIfam" id="TIGR02614">
    <property type="entry name" value="ftsW"/>
    <property type="match status" value="1"/>
</dbReference>
<evidence type="ECO:0000256" key="14">
    <source>
        <dbReference type="ARBA" id="ARBA00032370"/>
    </source>
</evidence>
<feature type="transmembrane region" description="Helical" evidence="22">
    <location>
        <begin position="189"/>
        <end position="207"/>
    </location>
</feature>
<keyword evidence="7 22" id="KW-0812">Transmembrane</keyword>
<dbReference type="InterPro" id="IPR018365">
    <property type="entry name" value="Cell_cycle_FtsW-rel_CS"/>
</dbReference>
<keyword evidence="12" id="KW-0131">Cell cycle</keyword>
<evidence type="ECO:0000256" key="18">
    <source>
        <dbReference type="ARBA" id="ARBA00041418"/>
    </source>
</evidence>
<evidence type="ECO:0000313" key="24">
    <source>
        <dbReference type="Proteomes" id="UP001296943"/>
    </source>
</evidence>
<dbReference type="InterPro" id="IPR001182">
    <property type="entry name" value="FtsW/RodA"/>
</dbReference>
<keyword evidence="3" id="KW-1003">Cell membrane</keyword>
<dbReference type="PANTHER" id="PTHR30474">
    <property type="entry name" value="CELL CYCLE PROTEIN"/>
    <property type="match status" value="1"/>
</dbReference>
<organism evidence="23 24">
    <name type="scientific">Aquibacillus albus</name>
    <dbReference type="NCBI Taxonomy" id="1168171"/>
    <lineage>
        <taxon>Bacteria</taxon>
        <taxon>Bacillati</taxon>
        <taxon>Bacillota</taxon>
        <taxon>Bacilli</taxon>
        <taxon>Bacillales</taxon>
        <taxon>Bacillaceae</taxon>
        <taxon>Aquibacillus</taxon>
    </lineage>
</organism>
<feature type="transmembrane region" description="Helical" evidence="22">
    <location>
        <begin position="340"/>
        <end position="362"/>
    </location>
</feature>
<dbReference type="RefSeq" id="WP_204500510.1">
    <property type="nucleotide sequence ID" value="NZ_JAFBDR010000015.1"/>
</dbReference>
<feature type="transmembrane region" description="Helical" evidence="22">
    <location>
        <begin position="114"/>
        <end position="130"/>
    </location>
</feature>
<comment type="similarity">
    <text evidence="16">Belongs to the SEDS family. FtsW subfamily.</text>
</comment>
<comment type="pathway">
    <text evidence="2">Cell wall biogenesis; peptidoglycan biosynthesis.</text>
</comment>
<evidence type="ECO:0000256" key="6">
    <source>
        <dbReference type="ARBA" id="ARBA00022679"/>
    </source>
</evidence>